<dbReference type="Gene3D" id="1.10.10.10">
    <property type="entry name" value="Winged helix-like DNA-binding domain superfamily/Winged helix DNA-binding domain"/>
    <property type="match status" value="1"/>
</dbReference>
<dbReference type="PANTHER" id="PTHR33238:SF7">
    <property type="entry name" value="IRON-DEPENDENT TRANSCRIPTIONAL REGULATOR"/>
    <property type="match status" value="1"/>
</dbReference>
<keyword evidence="3" id="KW-0805">Transcription regulation</keyword>
<dbReference type="GO" id="GO:0003677">
    <property type="term" value="F:DNA binding"/>
    <property type="evidence" value="ECO:0007669"/>
    <property type="project" value="UniProtKB-KW"/>
</dbReference>
<evidence type="ECO:0000313" key="9">
    <source>
        <dbReference type="Proteomes" id="UP000243205"/>
    </source>
</evidence>
<evidence type="ECO:0000256" key="6">
    <source>
        <dbReference type="ARBA" id="ARBA00025185"/>
    </source>
</evidence>
<dbReference type="PROSITE" id="PS50944">
    <property type="entry name" value="HTH_DTXR"/>
    <property type="match status" value="1"/>
</dbReference>
<evidence type="ECO:0000256" key="1">
    <source>
        <dbReference type="ARBA" id="ARBA00007871"/>
    </source>
</evidence>
<dbReference type="SUPFAM" id="SSF46785">
    <property type="entry name" value="Winged helix' DNA-binding domain"/>
    <property type="match status" value="1"/>
</dbReference>
<dbReference type="GO" id="GO:0046983">
    <property type="term" value="F:protein dimerization activity"/>
    <property type="evidence" value="ECO:0007669"/>
    <property type="project" value="InterPro"/>
</dbReference>
<dbReference type="SUPFAM" id="SSF47979">
    <property type="entry name" value="Iron-dependent repressor protein, dimerization domain"/>
    <property type="match status" value="1"/>
</dbReference>
<evidence type="ECO:0000256" key="2">
    <source>
        <dbReference type="ARBA" id="ARBA00022386"/>
    </source>
</evidence>
<dbReference type="Gene3D" id="1.10.60.10">
    <property type="entry name" value="Iron dependent repressor, metal binding and dimerisation domain"/>
    <property type="match status" value="1"/>
</dbReference>
<comment type="similarity">
    <text evidence="1">Belongs to the DtxR/MntR family.</text>
</comment>
<dbReference type="Proteomes" id="UP000243205">
    <property type="component" value="Unassembled WGS sequence"/>
</dbReference>
<dbReference type="InterPro" id="IPR036421">
    <property type="entry name" value="Fe_dep_repressor_sf"/>
</dbReference>
<sequence>MVTASNLPDEDKPLTAVMEDYLETIFDLSREKGAVRVRDIARRLAVKMPSVSSMLKTLGERGLVHYEKYEHVQLTRAGAAVGREMRRRHEAVRRFLVQVLQVEAVTADEEACRVEHALSSDTLNRLIDFMAFIETCPRTGADWLEQFEQYRQQGKPAHCPVGRPVQKH</sequence>
<organism evidence="8 9">
    <name type="scientific">Desulfuromonas thiophila</name>
    <dbReference type="NCBI Taxonomy" id="57664"/>
    <lineage>
        <taxon>Bacteria</taxon>
        <taxon>Pseudomonadati</taxon>
        <taxon>Thermodesulfobacteriota</taxon>
        <taxon>Desulfuromonadia</taxon>
        <taxon>Desulfuromonadales</taxon>
        <taxon>Desulfuromonadaceae</taxon>
        <taxon>Desulfuromonas</taxon>
    </lineage>
</organism>
<dbReference type="Pfam" id="PF02742">
    <property type="entry name" value="Fe_dep_repr_C"/>
    <property type="match status" value="1"/>
</dbReference>
<dbReference type="InterPro" id="IPR050536">
    <property type="entry name" value="DtxR_MntR_Metal-Reg"/>
</dbReference>
<dbReference type="RefSeq" id="WP_282756097.1">
    <property type="nucleotide sequence ID" value="NZ_CALFZY010000030.1"/>
</dbReference>
<keyword evidence="9" id="KW-1185">Reference proteome</keyword>
<comment type="function">
    <text evidence="6">In the presence of manganese, represses expression of mntH and mntS. Up-regulates expression of mntP.</text>
</comment>
<evidence type="ECO:0000256" key="5">
    <source>
        <dbReference type="ARBA" id="ARBA00023163"/>
    </source>
</evidence>
<dbReference type="InterPro" id="IPR036390">
    <property type="entry name" value="WH_DNA-bd_sf"/>
</dbReference>
<evidence type="ECO:0000256" key="4">
    <source>
        <dbReference type="ARBA" id="ARBA00023125"/>
    </source>
</evidence>
<dbReference type="STRING" id="57664.SAMN05661003_103169"/>
<dbReference type="Pfam" id="PF01325">
    <property type="entry name" value="Fe_dep_repress"/>
    <property type="match status" value="1"/>
</dbReference>
<evidence type="ECO:0000313" key="8">
    <source>
        <dbReference type="EMBL" id="SDE07077.1"/>
    </source>
</evidence>
<name>A0A1G6ZXV6_9BACT</name>
<dbReference type="GO" id="GO:0046914">
    <property type="term" value="F:transition metal ion binding"/>
    <property type="evidence" value="ECO:0007669"/>
    <property type="project" value="InterPro"/>
</dbReference>
<dbReference type="InterPro" id="IPR022687">
    <property type="entry name" value="HTH_DTXR"/>
</dbReference>
<evidence type="ECO:0000259" key="7">
    <source>
        <dbReference type="PROSITE" id="PS50944"/>
    </source>
</evidence>
<dbReference type="SMART" id="SM00529">
    <property type="entry name" value="HTH_DTXR"/>
    <property type="match status" value="1"/>
</dbReference>
<keyword evidence="5" id="KW-0804">Transcription</keyword>
<dbReference type="InterPro" id="IPR001367">
    <property type="entry name" value="Fe_dep_repressor"/>
</dbReference>
<dbReference type="PANTHER" id="PTHR33238">
    <property type="entry name" value="IRON (METAL) DEPENDENT REPRESSOR, DTXR FAMILY"/>
    <property type="match status" value="1"/>
</dbReference>
<keyword evidence="4" id="KW-0238">DNA-binding</keyword>
<proteinExistence type="inferred from homology"/>
<reference evidence="9" key="1">
    <citation type="submission" date="2016-10" db="EMBL/GenBank/DDBJ databases">
        <authorList>
            <person name="Varghese N."/>
            <person name="Submissions S."/>
        </authorList>
    </citation>
    <scope>NUCLEOTIDE SEQUENCE [LARGE SCALE GENOMIC DNA]</scope>
    <source>
        <strain evidence="9">DSM 8987</strain>
    </source>
</reference>
<gene>
    <name evidence="8" type="ORF">SAMN05661003_103169</name>
</gene>
<feature type="domain" description="HTH dtxR-type" evidence="7">
    <location>
        <begin position="14"/>
        <end position="75"/>
    </location>
</feature>
<dbReference type="EMBL" id="FNAQ01000003">
    <property type="protein sequence ID" value="SDE07077.1"/>
    <property type="molecule type" value="Genomic_DNA"/>
</dbReference>
<dbReference type="AlphaFoldDB" id="A0A1G6ZXV6"/>
<dbReference type="InterPro" id="IPR036388">
    <property type="entry name" value="WH-like_DNA-bd_sf"/>
</dbReference>
<dbReference type="GO" id="GO:0003700">
    <property type="term" value="F:DNA-binding transcription factor activity"/>
    <property type="evidence" value="ECO:0007669"/>
    <property type="project" value="InterPro"/>
</dbReference>
<dbReference type="InterPro" id="IPR022689">
    <property type="entry name" value="Iron_dep_repressor"/>
</dbReference>
<evidence type="ECO:0000256" key="3">
    <source>
        <dbReference type="ARBA" id="ARBA00023015"/>
    </source>
</evidence>
<accession>A0A1G6ZXV6</accession>
<protein>
    <recommendedName>
        <fullName evidence="2">Transcriptional regulator MntR</fullName>
    </recommendedName>
</protein>